<accession>A0A813F1M9</accession>
<proteinExistence type="predicted"/>
<name>A0A813F1M9_POLGL</name>
<dbReference type="Proteomes" id="UP000654075">
    <property type="component" value="Unassembled WGS sequence"/>
</dbReference>
<comment type="caution">
    <text evidence="1">The sequence shown here is derived from an EMBL/GenBank/DDBJ whole genome shotgun (WGS) entry which is preliminary data.</text>
</comment>
<protein>
    <submittedName>
        <fullName evidence="1">Uncharacterized protein</fullName>
    </submittedName>
</protein>
<gene>
    <name evidence="1" type="ORF">PGLA1383_LOCUS22497</name>
</gene>
<reference evidence="1" key="1">
    <citation type="submission" date="2021-02" db="EMBL/GenBank/DDBJ databases">
        <authorList>
            <person name="Dougan E. K."/>
            <person name="Rhodes N."/>
            <person name="Thang M."/>
            <person name="Chan C."/>
        </authorList>
    </citation>
    <scope>NUCLEOTIDE SEQUENCE</scope>
</reference>
<sequence length="100" mass="11128">MDVMSALASFAFAELDLCKVQFRRACRSHIGGEGWMMCAAPDLEALRRQPRRRARIRCSSPAVRAQPCRWPMAVPPSEMLLLRPALPSASWKDTAATVSL</sequence>
<dbReference type="AlphaFoldDB" id="A0A813F1M9"/>
<dbReference type="EMBL" id="CAJNNV010016299">
    <property type="protein sequence ID" value="CAE8604332.1"/>
    <property type="molecule type" value="Genomic_DNA"/>
</dbReference>
<evidence type="ECO:0000313" key="1">
    <source>
        <dbReference type="EMBL" id="CAE8604332.1"/>
    </source>
</evidence>
<evidence type="ECO:0000313" key="2">
    <source>
        <dbReference type="Proteomes" id="UP000654075"/>
    </source>
</evidence>
<keyword evidence="2" id="KW-1185">Reference proteome</keyword>
<organism evidence="1 2">
    <name type="scientific">Polarella glacialis</name>
    <name type="common">Dinoflagellate</name>
    <dbReference type="NCBI Taxonomy" id="89957"/>
    <lineage>
        <taxon>Eukaryota</taxon>
        <taxon>Sar</taxon>
        <taxon>Alveolata</taxon>
        <taxon>Dinophyceae</taxon>
        <taxon>Suessiales</taxon>
        <taxon>Suessiaceae</taxon>
        <taxon>Polarella</taxon>
    </lineage>
</organism>